<gene>
    <name evidence="1" type="ORF">LX12_000569</name>
</gene>
<protein>
    <recommendedName>
        <fullName evidence="3">Dodecin domain-containing protein</fullName>
    </recommendedName>
</protein>
<reference evidence="1 2" key="1">
    <citation type="submission" date="2022-06" db="EMBL/GenBank/DDBJ databases">
        <title>Genomic Encyclopedia of Archaeal and Bacterial Type Strains, Phase II (KMG-II): from individual species to whole genera.</title>
        <authorList>
            <person name="Goeker M."/>
        </authorList>
    </citation>
    <scope>NUCLEOTIDE SEQUENCE [LARGE SCALE GENOMIC DNA]</scope>
    <source>
        <strain evidence="1 2">DSM 45037</strain>
    </source>
</reference>
<dbReference type="RefSeq" id="WP_253652977.1">
    <property type="nucleotide sequence ID" value="NZ_BAAAOE010000004.1"/>
</dbReference>
<keyword evidence="2" id="KW-1185">Reference proteome</keyword>
<accession>A0ABT1GWS6</accession>
<evidence type="ECO:0000313" key="1">
    <source>
        <dbReference type="EMBL" id="MCP2159405.1"/>
    </source>
</evidence>
<dbReference type="Proteomes" id="UP001205740">
    <property type="component" value="Unassembled WGS sequence"/>
</dbReference>
<evidence type="ECO:0008006" key="3">
    <source>
        <dbReference type="Google" id="ProtNLM"/>
    </source>
</evidence>
<sequence length="75" mass="8196">MSRKTNHATFHIVLPAHLHGPELSERIEKAVREEAGRVGAVSTGDVSVTGSLPHDNRTVEHTVRVRLYFGGPASR</sequence>
<name>A0ABT1GWS6_9NOCA</name>
<comment type="caution">
    <text evidence="1">The sequence shown here is derived from an EMBL/GenBank/DDBJ whole genome shotgun (WGS) entry which is preliminary data.</text>
</comment>
<dbReference type="EMBL" id="JAMTCG010000001">
    <property type="protein sequence ID" value="MCP2159405.1"/>
    <property type="molecule type" value="Genomic_DNA"/>
</dbReference>
<organism evidence="1 2">
    <name type="scientific">Williamsia serinedens</name>
    <dbReference type="NCBI Taxonomy" id="391736"/>
    <lineage>
        <taxon>Bacteria</taxon>
        <taxon>Bacillati</taxon>
        <taxon>Actinomycetota</taxon>
        <taxon>Actinomycetes</taxon>
        <taxon>Mycobacteriales</taxon>
        <taxon>Nocardiaceae</taxon>
        <taxon>Williamsia</taxon>
    </lineage>
</organism>
<proteinExistence type="predicted"/>
<evidence type="ECO:0000313" key="2">
    <source>
        <dbReference type="Proteomes" id="UP001205740"/>
    </source>
</evidence>